<dbReference type="Gene3D" id="1.20.1510.10">
    <property type="entry name" value="Cation efflux protein transmembrane domain"/>
    <property type="match status" value="1"/>
</dbReference>
<sequence>MAAYSGSLVLMAEEAHNLADLAASGAVWFGLTLSQRKSPAFPYGLNKIENVAAIIVELFLFLTVYEIAKGDT</sequence>
<dbReference type="SUPFAM" id="SSF161111">
    <property type="entry name" value="Cation efflux protein transmembrane domain-like"/>
    <property type="match status" value="1"/>
</dbReference>
<keyword evidence="4" id="KW-0472">Membrane</keyword>
<organism evidence="6 7">
    <name type="scientific">Candidatus Nitrospira kreftii</name>
    <dbReference type="NCBI Taxonomy" id="2652173"/>
    <lineage>
        <taxon>Bacteria</taxon>
        <taxon>Pseudomonadati</taxon>
        <taxon>Nitrospirota</taxon>
        <taxon>Nitrospiria</taxon>
        <taxon>Nitrospirales</taxon>
        <taxon>Nitrospiraceae</taxon>
        <taxon>Nitrospira</taxon>
    </lineage>
</organism>
<keyword evidence="3" id="KW-1133">Transmembrane helix</keyword>
<proteinExistence type="predicted"/>
<dbReference type="InterPro" id="IPR058533">
    <property type="entry name" value="Cation_efflux_TM"/>
</dbReference>
<feature type="domain" description="Cation efflux protein transmembrane" evidence="5">
    <location>
        <begin position="2"/>
        <end position="68"/>
    </location>
</feature>
<dbReference type="GO" id="GO:0016020">
    <property type="term" value="C:membrane"/>
    <property type="evidence" value="ECO:0007669"/>
    <property type="project" value="UniProtKB-SubCell"/>
</dbReference>
<evidence type="ECO:0000259" key="5">
    <source>
        <dbReference type="Pfam" id="PF01545"/>
    </source>
</evidence>
<gene>
    <name evidence="6" type="ORF">Nkreftii_000156</name>
</gene>
<evidence type="ECO:0000313" key="6">
    <source>
        <dbReference type="EMBL" id="QPD02382.1"/>
    </source>
</evidence>
<dbReference type="InterPro" id="IPR027469">
    <property type="entry name" value="Cation_efflux_TMD_sf"/>
</dbReference>
<evidence type="ECO:0000256" key="4">
    <source>
        <dbReference type="ARBA" id="ARBA00023136"/>
    </source>
</evidence>
<reference evidence="6 7" key="1">
    <citation type="journal article" date="2020" name="ISME J.">
        <title>Enrichment and physiological characterization of a novel comammox Nitrospira indicates ammonium inhibition of complete nitrification.</title>
        <authorList>
            <person name="Sakoula D."/>
            <person name="Koch H."/>
            <person name="Frank J."/>
            <person name="Jetten M.S.M."/>
            <person name="van Kessel M.A.H.J."/>
            <person name="Lucker S."/>
        </authorList>
    </citation>
    <scope>NUCLEOTIDE SEQUENCE [LARGE SCALE GENOMIC DNA]</scope>
    <source>
        <strain evidence="6">Comreactor17</strain>
    </source>
</reference>
<dbReference type="Proteomes" id="UP000593737">
    <property type="component" value="Chromosome"/>
</dbReference>
<dbReference type="Pfam" id="PF01545">
    <property type="entry name" value="Cation_efflux"/>
    <property type="match status" value="1"/>
</dbReference>
<name>A0A7S8FAU4_9BACT</name>
<evidence type="ECO:0000256" key="2">
    <source>
        <dbReference type="ARBA" id="ARBA00022692"/>
    </source>
</evidence>
<dbReference type="EMBL" id="CP047423">
    <property type="protein sequence ID" value="QPD02382.1"/>
    <property type="molecule type" value="Genomic_DNA"/>
</dbReference>
<evidence type="ECO:0000256" key="3">
    <source>
        <dbReference type="ARBA" id="ARBA00022989"/>
    </source>
</evidence>
<keyword evidence="2" id="KW-0812">Transmembrane</keyword>
<dbReference type="AlphaFoldDB" id="A0A7S8FAU4"/>
<evidence type="ECO:0000313" key="7">
    <source>
        <dbReference type="Proteomes" id="UP000593737"/>
    </source>
</evidence>
<accession>A0A7S8FAU4</accession>
<comment type="subcellular location">
    <subcellularLocation>
        <location evidence="1">Membrane</location>
        <topology evidence="1">Multi-pass membrane protein</topology>
    </subcellularLocation>
</comment>
<dbReference type="KEGG" id="nkf:Nkreftii_000156"/>
<dbReference type="GO" id="GO:0008324">
    <property type="term" value="F:monoatomic cation transmembrane transporter activity"/>
    <property type="evidence" value="ECO:0007669"/>
    <property type="project" value="InterPro"/>
</dbReference>
<protein>
    <submittedName>
        <fullName evidence="6">Cation diffusion facilitator family transporter</fullName>
    </submittedName>
</protein>
<evidence type="ECO:0000256" key="1">
    <source>
        <dbReference type="ARBA" id="ARBA00004141"/>
    </source>
</evidence>